<evidence type="ECO:0000313" key="1">
    <source>
        <dbReference type="EMBL" id="MEJ5976613.1"/>
    </source>
</evidence>
<comment type="caution">
    <text evidence="1">The sequence shown here is derived from an EMBL/GenBank/DDBJ whole genome shotgun (WGS) entry which is preliminary data.</text>
</comment>
<organism evidence="1 2">
    <name type="scientific">Novosphingobium anseongense</name>
    <dbReference type="NCBI Taxonomy" id="3133436"/>
    <lineage>
        <taxon>Bacteria</taxon>
        <taxon>Pseudomonadati</taxon>
        <taxon>Pseudomonadota</taxon>
        <taxon>Alphaproteobacteria</taxon>
        <taxon>Sphingomonadales</taxon>
        <taxon>Sphingomonadaceae</taxon>
        <taxon>Novosphingobium</taxon>
    </lineage>
</organism>
<proteinExistence type="predicted"/>
<dbReference type="EMBL" id="JBBHJZ010000001">
    <property type="protein sequence ID" value="MEJ5976613.1"/>
    <property type="molecule type" value="Genomic_DNA"/>
</dbReference>
<keyword evidence="2" id="KW-1185">Reference proteome</keyword>
<sequence>MADTLAAPTSFAATLKAHGLYSTTQFVLRLSPRIHELVDAITCGATDGYSADELYTAYSTYLHETIHWWQHVGSTAGLILSLCYPAQCVANIEALSDIVRLVGAKKSVRSWAENALRAGHDPLDKALIQANRTVNNTIDTEFYKVLAVTPMRAPELFDDPYFECVGHSYAIAYGNTLHALIDSCDFLPGSLADPESWSASLDRLREARHEGFYHGSPIRRARVGLLDIFEGQARFNQLQFLHHVGGPSDCAHYREAGYFNGVYVSAFDEFQRLTGFDWPARIDDPLIGLFLLICDMAINPTRGFPFAFGSLEDMIIDVDPGARFTRLCEAARDNPALAMAIQTYSVEEYAEVAGALAYPCGYDHPMAALEALIDLIDEDPGAAALMREWQDFNYTPSNLPIRVMVSHFLALARDKYDHPEFFCWPGAHGAGTQANPAYVGPFIRNLSLFSDRMDNDGIFPRAIPGREQPAIQETLNRFFASTLLYDLTRQWILEDGPFRYDFHWLTGRHDNAALITWAKAMFEASFGAHPDAFEEVTRQAS</sequence>
<reference evidence="1 2" key="1">
    <citation type="submission" date="2024-03" db="EMBL/GenBank/DDBJ databases">
        <authorList>
            <person name="Jo J.-H."/>
        </authorList>
    </citation>
    <scope>NUCLEOTIDE SEQUENCE [LARGE SCALE GENOMIC DNA]</scope>
    <source>
        <strain evidence="1 2">PS1R-30</strain>
    </source>
</reference>
<accession>A0ABU8RUE5</accession>
<dbReference type="Proteomes" id="UP001361239">
    <property type="component" value="Unassembled WGS sequence"/>
</dbReference>
<name>A0ABU8RUE5_9SPHN</name>
<evidence type="ECO:0000313" key="2">
    <source>
        <dbReference type="Proteomes" id="UP001361239"/>
    </source>
</evidence>
<dbReference type="RefSeq" id="WP_339586519.1">
    <property type="nucleotide sequence ID" value="NZ_JBBHJZ010000001.1"/>
</dbReference>
<gene>
    <name evidence="1" type="ORF">WG901_08205</name>
</gene>
<protein>
    <submittedName>
        <fullName evidence="1">Uncharacterized protein</fullName>
    </submittedName>
</protein>